<dbReference type="InterPro" id="IPR005846">
    <property type="entry name" value="A-D-PHexomutase_a/b/a-III"/>
</dbReference>
<proteinExistence type="inferred from homology"/>
<dbReference type="EC" id="5.4.2.10" evidence="12"/>
<accession>A0ABX7QCI7</accession>
<dbReference type="RefSeq" id="WP_207295526.1">
    <property type="nucleotide sequence ID" value="NZ_CP071448.1"/>
</dbReference>
<dbReference type="Pfam" id="PF02880">
    <property type="entry name" value="PGM_PMM_III"/>
    <property type="match status" value="1"/>
</dbReference>
<dbReference type="InterPro" id="IPR005844">
    <property type="entry name" value="A-D-PHexomutase_a/b/a-I"/>
</dbReference>
<evidence type="ECO:0000256" key="7">
    <source>
        <dbReference type="RuleBase" id="RU004326"/>
    </source>
</evidence>
<dbReference type="PROSITE" id="PS00710">
    <property type="entry name" value="PGM_PMM"/>
    <property type="match status" value="1"/>
</dbReference>
<keyword evidence="4 7" id="KW-0479">Metal-binding</keyword>
<evidence type="ECO:0000256" key="5">
    <source>
        <dbReference type="ARBA" id="ARBA00022842"/>
    </source>
</evidence>
<dbReference type="NCBIfam" id="TIGR03990">
    <property type="entry name" value="Arch_GlmM"/>
    <property type="match status" value="1"/>
</dbReference>
<dbReference type="Gene3D" id="3.30.310.50">
    <property type="entry name" value="Alpha-D-phosphohexomutase, C-terminal domain"/>
    <property type="match status" value="1"/>
</dbReference>
<reference evidence="12 13" key="1">
    <citation type="submission" date="2021-03" db="EMBL/GenBank/DDBJ databases">
        <title>Flavobacterium kribbensis sp. nov, an endophytic bacteria, isolated from soybean.</title>
        <authorList>
            <person name="Lee J."/>
            <person name="Seo J."/>
        </authorList>
    </citation>
    <scope>NUCLEOTIDE SEQUENCE [LARGE SCALE GENOMIC DNA]</scope>
    <source>
        <strain evidence="12 13">BB8</strain>
    </source>
</reference>
<evidence type="ECO:0000256" key="3">
    <source>
        <dbReference type="ARBA" id="ARBA00022553"/>
    </source>
</evidence>
<dbReference type="GO" id="GO:0008966">
    <property type="term" value="F:phosphoglucosamine mutase activity"/>
    <property type="evidence" value="ECO:0007669"/>
    <property type="project" value="UniProtKB-EC"/>
</dbReference>
<keyword evidence="5 7" id="KW-0460">Magnesium</keyword>
<keyword evidence="3" id="KW-0597">Phosphoprotein</keyword>
<evidence type="ECO:0000313" key="12">
    <source>
        <dbReference type="EMBL" id="QSW88323.1"/>
    </source>
</evidence>
<keyword evidence="6 12" id="KW-0413">Isomerase</keyword>
<evidence type="ECO:0000256" key="2">
    <source>
        <dbReference type="ARBA" id="ARBA00010231"/>
    </source>
</evidence>
<dbReference type="Pfam" id="PF02878">
    <property type="entry name" value="PGM_PMM_I"/>
    <property type="match status" value="1"/>
</dbReference>
<dbReference type="InterPro" id="IPR016066">
    <property type="entry name" value="A-D-PHexomutase_CS"/>
</dbReference>
<dbReference type="InterPro" id="IPR005841">
    <property type="entry name" value="Alpha-D-phosphohexomutase_SF"/>
</dbReference>
<dbReference type="SUPFAM" id="SSF55957">
    <property type="entry name" value="Phosphoglucomutase, C-terminal domain"/>
    <property type="match status" value="1"/>
</dbReference>
<dbReference type="PANTHER" id="PTHR42946">
    <property type="entry name" value="PHOSPHOHEXOSE MUTASE"/>
    <property type="match status" value="1"/>
</dbReference>
<organism evidence="12 13">
    <name type="scientific">Flavobacterium endoglycinae</name>
    <dbReference type="NCBI Taxonomy" id="2816357"/>
    <lineage>
        <taxon>Bacteria</taxon>
        <taxon>Pseudomonadati</taxon>
        <taxon>Bacteroidota</taxon>
        <taxon>Flavobacteriia</taxon>
        <taxon>Flavobacteriales</taxon>
        <taxon>Flavobacteriaceae</taxon>
        <taxon>Flavobacterium</taxon>
    </lineage>
</organism>
<dbReference type="EMBL" id="CP071448">
    <property type="protein sequence ID" value="QSW88323.1"/>
    <property type="molecule type" value="Genomic_DNA"/>
</dbReference>
<gene>
    <name evidence="12" type="primary">glmM</name>
    <name evidence="12" type="ORF">J0383_18925</name>
</gene>
<comment type="similarity">
    <text evidence="2 7">Belongs to the phosphohexose mutase family.</text>
</comment>
<comment type="cofactor">
    <cofactor evidence="1">
        <name>Mg(2+)</name>
        <dbReference type="ChEBI" id="CHEBI:18420"/>
    </cofactor>
</comment>
<dbReference type="PRINTS" id="PR00509">
    <property type="entry name" value="PGMPMM"/>
</dbReference>
<dbReference type="InterPro" id="IPR024086">
    <property type="entry name" value="GlmM_arc-type"/>
</dbReference>
<evidence type="ECO:0000256" key="1">
    <source>
        <dbReference type="ARBA" id="ARBA00001946"/>
    </source>
</evidence>
<dbReference type="InterPro" id="IPR016055">
    <property type="entry name" value="A-D-PHexomutase_a/b/a-I/II/III"/>
</dbReference>
<feature type="domain" description="Alpha-D-phosphohexomutase alpha/beta/alpha" evidence="10">
    <location>
        <begin position="164"/>
        <end position="263"/>
    </location>
</feature>
<dbReference type="Pfam" id="PF02879">
    <property type="entry name" value="PGM_PMM_II"/>
    <property type="match status" value="1"/>
</dbReference>
<evidence type="ECO:0000256" key="6">
    <source>
        <dbReference type="ARBA" id="ARBA00023235"/>
    </source>
</evidence>
<feature type="domain" description="Alpha-D-phosphohexomutase C-terminal" evidence="8">
    <location>
        <begin position="395"/>
        <end position="454"/>
    </location>
</feature>
<dbReference type="InterPro" id="IPR005843">
    <property type="entry name" value="A-D-PHexomutase_C"/>
</dbReference>
<name>A0ABX7QCI7_9FLAO</name>
<dbReference type="InterPro" id="IPR050060">
    <property type="entry name" value="Phosphoglucosamine_mutase"/>
</dbReference>
<dbReference type="Pfam" id="PF00408">
    <property type="entry name" value="PGM_PMM_IV"/>
    <property type="match status" value="1"/>
</dbReference>
<dbReference type="PANTHER" id="PTHR42946:SF1">
    <property type="entry name" value="PHOSPHOGLUCOMUTASE (ALPHA-D-GLUCOSE-1,6-BISPHOSPHATE-DEPENDENT)"/>
    <property type="match status" value="1"/>
</dbReference>
<evidence type="ECO:0000259" key="11">
    <source>
        <dbReference type="Pfam" id="PF02880"/>
    </source>
</evidence>
<protein>
    <submittedName>
        <fullName evidence="12">Phosphoglucosamine mutase</fullName>
        <ecNumber evidence="12">5.4.2.10</ecNumber>
    </submittedName>
</protein>
<evidence type="ECO:0000259" key="10">
    <source>
        <dbReference type="Pfam" id="PF02879"/>
    </source>
</evidence>
<feature type="domain" description="Alpha-D-phosphohexomutase alpha/beta/alpha" evidence="9">
    <location>
        <begin position="8"/>
        <end position="142"/>
    </location>
</feature>
<sequence>MTLIKSISGIRGTIGGKVGDNLTPVDAVKFASAYGTFLKNNTSKEKLTVVIGRDARISGPMIHNLVVNTLIGLGIDVIDLGLSTTPTVEVAVPLEKADGGIILTASHNPKQWNALKLLNEKGEFLSGADGAKILEIAEAEAFDFSDVDSLGEIIPNDAYMDIHIDEVLNLPLVDIQAVKEAKFKVVVDGVNSSGGIIIPKLLKQMGVEVVELYCEPNGHFPHNPEPLKEHLTDISELVVKEKAHLGIVVDPDVDRLAFISDDGEMFGEEYTLVAVADYVLSKTPGNTVSNMSSSRALRDVTKAHGGSYEASAVGEVNVVELMKKNNAVIGGEGNGGIIYPELHYGRDSLVGVALFLTHLANKKTSVAALRASYPEYYMSKNKIELTPQIDVDAILAAMTDKYKNEDISTIDGVKIDFATEWVHLRKSNTEPIIRIYTEAPSQDAADKLALRIIDEIKVIAGI</sequence>
<evidence type="ECO:0000259" key="9">
    <source>
        <dbReference type="Pfam" id="PF02878"/>
    </source>
</evidence>
<evidence type="ECO:0000259" key="8">
    <source>
        <dbReference type="Pfam" id="PF00408"/>
    </source>
</evidence>
<dbReference type="InterPro" id="IPR036900">
    <property type="entry name" value="A-D-PHexomutase_C_sf"/>
</dbReference>
<dbReference type="SUPFAM" id="SSF53738">
    <property type="entry name" value="Phosphoglucomutase, first 3 domains"/>
    <property type="match status" value="3"/>
</dbReference>
<feature type="domain" description="Alpha-D-phosphohexomutase alpha/beta/alpha" evidence="11">
    <location>
        <begin position="270"/>
        <end position="376"/>
    </location>
</feature>
<keyword evidence="13" id="KW-1185">Reference proteome</keyword>
<evidence type="ECO:0000256" key="4">
    <source>
        <dbReference type="ARBA" id="ARBA00022723"/>
    </source>
</evidence>
<dbReference type="Proteomes" id="UP000663440">
    <property type="component" value="Chromosome"/>
</dbReference>
<evidence type="ECO:0000313" key="13">
    <source>
        <dbReference type="Proteomes" id="UP000663440"/>
    </source>
</evidence>
<dbReference type="Gene3D" id="3.40.120.10">
    <property type="entry name" value="Alpha-D-Glucose-1,6-Bisphosphate, subunit A, domain 3"/>
    <property type="match status" value="3"/>
</dbReference>
<dbReference type="InterPro" id="IPR005845">
    <property type="entry name" value="A-D-PHexomutase_a/b/a-II"/>
</dbReference>